<feature type="compositionally biased region" description="Polar residues" evidence="5">
    <location>
        <begin position="1"/>
        <end position="10"/>
    </location>
</feature>
<evidence type="ECO:0000256" key="1">
    <source>
        <dbReference type="ARBA" id="ARBA00004123"/>
    </source>
</evidence>
<dbReference type="Proteomes" id="UP001498771">
    <property type="component" value="Unassembled WGS sequence"/>
</dbReference>
<feature type="region of interest" description="Disordered" evidence="5">
    <location>
        <begin position="368"/>
        <end position="394"/>
    </location>
</feature>
<dbReference type="Pfam" id="PF04082">
    <property type="entry name" value="Fungal_trans"/>
    <property type="match status" value="1"/>
</dbReference>
<keyword evidence="4" id="KW-0175">Coiled coil</keyword>
<reference evidence="7 8" key="1">
    <citation type="submission" date="2024-03" db="EMBL/GenBank/DDBJ databases">
        <title>Genome-scale model development and genomic sequencing of the oleaginous clade Lipomyces.</title>
        <authorList>
            <consortium name="Lawrence Berkeley National Laboratory"/>
            <person name="Czajka J.J."/>
            <person name="Han Y."/>
            <person name="Kim J."/>
            <person name="Mondo S.J."/>
            <person name="Hofstad B.A."/>
            <person name="Robles A."/>
            <person name="Haridas S."/>
            <person name="Riley R."/>
            <person name="LaButti K."/>
            <person name="Pangilinan J."/>
            <person name="Andreopoulos W."/>
            <person name="Lipzen A."/>
            <person name="Yan J."/>
            <person name="Wang M."/>
            <person name="Ng V."/>
            <person name="Grigoriev I.V."/>
            <person name="Spatafora J.W."/>
            <person name="Magnuson J.K."/>
            <person name="Baker S.E."/>
            <person name="Pomraning K.R."/>
        </authorList>
    </citation>
    <scope>NUCLEOTIDE SEQUENCE [LARGE SCALE GENOMIC DNA]</scope>
    <source>
        <strain evidence="7 8">Phaff 52-87</strain>
    </source>
</reference>
<dbReference type="InterPro" id="IPR050613">
    <property type="entry name" value="Sec_Metabolite_Reg"/>
</dbReference>
<feature type="coiled-coil region" evidence="4">
    <location>
        <begin position="914"/>
        <end position="963"/>
    </location>
</feature>
<comment type="caution">
    <text evidence="7">The sequence shown here is derived from an EMBL/GenBank/DDBJ whole genome shotgun (WGS) entry which is preliminary data.</text>
</comment>
<evidence type="ECO:0000256" key="5">
    <source>
        <dbReference type="SAM" id="MobiDB-lite"/>
    </source>
</evidence>
<evidence type="ECO:0000256" key="2">
    <source>
        <dbReference type="ARBA" id="ARBA00022723"/>
    </source>
</evidence>
<protein>
    <recommendedName>
        <fullName evidence="6">Zn(2)-C6 fungal-type domain-containing protein</fullName>
    </recommendedName>
</protein>
<dbReference type="EMBL" id="JBBJBU010000006">
    <property type="protein sequence ID" value="KAK7204912.1"/>
    <property type="molecule type" value="Genomic_DNA"/>
</dbReference>
<dbReference type="InterPro" id="IPR001138">
    <property type="entry name" value="Zn2Cys6_DnaBD"/>
</dbReference>
<dbReference type="SUPFAM" id="SSF57701">
    <property type="entry name" value="Zn2/Cys6 DNA-binding domain"/>
    <property type="match status" value="1"/>
</dbReference>
<dbReference type="PANTHER" id="PTHR31001">
    <property type="entry name" value="UNCHARACTERIZED TRANSCRIPTIONAL REGULATORY PROTEIN"/>
    <property type="match status" value="1"/>
</dbReference>
<feature type="region of interest" description="Disordered" evidence="5">
    <location>
        <begin position="105"/>
        <end position="137"/>
    </location>
</feature>
<name>A0ABR1F524_9ASCO</name>
<dbReference type="CDD" id="cd12148">
    <property type="entry name" value="fungal_TF_MHR"/>
    <property type="match status" value="1"/>
</dbReference>
<comment type="subcellular location">
    <subcellularLocation>
        <location evidence="1">Nucleus</location>
    </subcellularLocation>
</comment>
<dbReference type="PROSITE" id="PS50048">
    <property type="entry name" value="ZN2_CY6_FUNGAL_2"/>
    <property type="match status" value="1"/>
</dbReference>
<dbReference type="CDD" id="cd00067">
    <property type="entry name" value="GAL4"/>
    <property type="match status" value="1"/>
</dbReference>
<dbReference type="PROSITE" id="PS00463">
    <property type="entry name" value="ZN2_CY6_FUNGAL_1"/>
    <property type="match status" value="1"/>
</dbReference>
<dbReference type="GeneID" id="90040444"/>
<dbReference type="Pfam" id="PF00172">
    <property type="entry name" value="Zn_clus"/>
    <property type="match status" value="1"/>
</dbReference>
<evidence type="ECO:0000259" key="6">
    <source>
        <dbReference type="PROSITE" id="PS50048"/>
    </source>
</evidence>
<evidence type="ECO:0000256" key="4">
    <source>
        <dbReference type="SAM" id="Coils"/>
    </source>
</evidence>
<keyword evidence="8" id="KW-1185">Reference proteome</keyword>
<evidence type="ECO:0000256" key="3">
    <source>
        <dbReference type="ARBA" id="ARBA00023242"/>
    </source>
</evidence>
<evidence type="ECO:0000313" key="8">
    <source>
        <dbReference type="Proteomes" id="UP001498771"/>
    </source>
</evidence>
<feature type="compositionally biased region" description="Low complexity" evidence="5">
    <location>
        <begin position="990"/>
        <end position="1004"/>
    </location>
</feature>
<dbReference type="PANTHER" id="PTHR31001:SF90">
    <property type="entry name" value="CENTROMERE DNA-BINDING PROTEIN COMPLEX CBF3 SUBUNIT B"/>
    <property type="match status" value="1"/>
</dbReference>
<feature type="compositionally biased region" description="Low complexity" evidence="5">
    <location>
        <begin position="253"/>
        <end position="282"/>
    </location>
</feature>
<dbReference type="InterPro" id="IPR007219">
    <property type="entry name" value="XnlR_reg_dom"/>
</dbReference>
<feature type="domain" description="Zn(2)-C6 fungal-type" evidence="6">
    <location>
        <begin position="59"/>
        <end position="90"/>
    </location>
</feature>
<dbReference type="SMART" id="SM00066">
    <property type="entry name" value="GAL4"/>
    <property type="match status" value="1"/>
</dbReference>
<feature type="region of interest" description="Disordered" evidence="5">
    <location>
        <begin position="984"/>
        <end position="1004"/>
    </location>
</feature>
<keyword evidence="2" id="KW-0479">Metal-binding</keyword>
<keyword evidence="3" id="KW-0539">Nucleus</keyword>
<organism evidence="7 8">
    <name type="scientific">Myxozyma melibiosi</name>
    <dbReference type="NCBI Taxonomy" id="54550"/>
    <lineage>
        <taxon>Eukaryota</taxon>
        <taxon>Fungi</taxon>
        <taxon>Dikarya</taxon>
        <taxon>Ascomycota</taxon>
        <taxon>Saccharomycotina</taxon>
        <taxon>Lipomycetes</taxon>
        <taxon>Lipomycetales</taxon>
        <taxon>Lipomycetaceae</taxon>
        <taxon>Myxozyma</taxon>
    </lineage>
</organism>
<dbReference type="RefSeq" id="XP_064767945.1">
    <property type="nucleotide sequence ID" value="XM_064914932.1"/>
</dbReference>
<sequence>MSRPKSNLSTDPPPPSGNPSSLAALLHPASPPPTNTQSSPDESTTDSKPVRKRRRLPVVCAICRQRKLKCDRNQPCSACVVHNTVALCTYVARPWAADHIVYKPKKRSSTATASPGLATETGAPGSQTQATLPPIAPKPLGYISAPISIPPPADGLSSRGMQPVFASPTRPNSSTLTEVGTTAPTVAPHPPPLYSSAPNTVHATPVVPLSDPRATPEYTQLQMRMERMEKMLNQLSRSGVAIPGMDTLINDSQSQPPQQQPQLQQSQAQAQPQQPPQQQLQQQQLQQQQLQQQLQQQQQQQQQHQGSAPVPLSAMDMRVLLPEMSIKKNRLIYFGPLSGVAAIREDEFIKVFLDKVDKAKKLISSKQPNLPAAAAHKKKKTIPASGPQKGHTSHDTAIQSLTYIPDDKKAYVDEIFNVRADPVDLFPRLELRPICEFLIDRFFQSTNLMFPVVNPAVFRSDMTKYWKAKSLAIHERDTEGKRDAKPFWMSTRKNDMRGAALFAVMLRLGRLCLPPEWKPSDAGFDDSHAVLFGPRLQAFVWSCLRETNYMGKPNLLVAQVLICIRIHQIVAPEDGDGSDGSDAAGFLGMLCQVGMSMGLHRDPSQFPGMPHNVADLWRMLWSQMVILDTYRSQDLTLPFSIPLEMCDTSLTAIRNFSDSVSQYEHISTPFIHAHIEWALLARGILGRLMRPGFVLSYEEFDQMMSKMNDFEESYLSSFQSLISFIQVDAAMSGPQDSYNLMQKFLIQLLFLRLQLSLLRSFAPKNIESAEQFRRARLRCALKMLDTMATCLNHTRLFNGFEWLLVPFSLRNFLYPVALVLNGILKAYYANPAGAVIPPVPPGSSKEDDSKDERWLYPDMAFQYDDRTVCDIHRLYQAFVKTYAWIKKLSSTYYGAYKPGLVVRVLVDYARHEVVGGAERLQQKMQQEKEVLQQKLQQQEQHQQQQQQQQQQQLQQQQQQQQQQQIHNYMTYGHQLSQAYSNNDAVPSYVSQDSHAQQQHQAQTSQNVAAVDDALMFGDDLAASLAMFESNDYMGGASIQGWGFDSRDAGVAASQPVDASQDGDQPGIGLESERFLYTGFGAANAYV</sequence>
<dbReference type="SUPFAM" id="SSF81995">
    <property type="entry name" value="beta-sandwich domain of Sec23/24"/>
    <property type="match status" value="1"/>
</dbReference>
<proteinExistence type="predicted"/>
<feature type="compositionally biased region" description="Low complexity" evidence="5">
    <location>
        <begin position="19"/>
        <end position="28"/>
    </location>
</feature>
<evidence type="ECO:0000313" key="7">
    <source>
        <dbReference type="EMBL" id="KAK7204912.1"/>
    </source>
</evidence>
<accession>A0ABR1F524</accession>
<feature type="region of interest" description="Disordered" evidence="5">
    <location>
        <begin position="244"/>
        <end position="282"/>
    </location>
</feature>
<dbReference type="Gene3D" id="4.10.240.10">
    <property type="entry name" value="Zn(2)-C6 fungal-type DNA-binding domain"/>
    <property type="match status" value="1"/>
</dbReference>
<feature type="region of interest" description="Disordered" evidence="5">
    <location>
        <begin position="1"/>
        <end position="51"/>
    </location>
</feature>
<dbReference type="InterPro" id="IPR036864">
    <property type="entry name" value="Zn2-C6_fun-type_DNA-bd_sf"/>
</dbReference>
<gene>
    <name evidence="7" type="ORF">BZA70DRAFT_310788</name>
</gene>